<reference evidence="1" key="1">
    <citation type="journal article" date="2020" name="bioRxiv">
        <title>Historical genomics reveals the evolutionary mechanisms behind multiple outbreaks of the host-specific coffee wilt pathogen Fusarium xylarioides.</title>
        <authorList>
            <person name="Peck D."/>
            <person name="Nowell R.W."/>
            <person name="Flood J."/>
            <person name="Ryan M.J."/>
            <person name="Barraclough T.G."/>
        </authorList>
    </citation>
    <scope>NUCLEOTIDE SEQUENCE</scope>
    <source>
        <strain evidence="1">IMI 127659i</strain>
    </source>
</reference>
<gene>
    <name evidence="1" type="ORF">H9Q72_012442</name>
</gene>
<evidence type="ECO:0000313" key="2">
    <source>
        <dbReference type="Proteomes" id="UP000750502"/>
    </source>
</evidence>
<evidence type="ECO:0000313" key="1">
    <source>
        <dbReference type="EMBL" id="KAG5759433.1"/>
    </source>
</evidence>
<proteinExistence type="predicted"/>
<dbReference type="Proteomes" id="UP000750502">
    <property type="component" value="Unassembled WGS sequence"/>
</dbReference>
<dbReference type="OrthoDB" id="5075004at2759"/>
<protein>
    <submittedName>
        <fullName evidence="1">Uncharacterized protein</fullName>
    </submittedName>
</protein>
<dbReference type="EMBL" id="JADFTT010000663">
    <property type="protein sequence ID" value="KAG5759433.1"/>
    <property type="molecule type" value="Genomic_DNA"/>
</dbReference>
<name>A0A9P7HKX7_9HYPO</name>
<dbReference type="AlphaFoldDB" id="A0A9P7HKX7"/>
<comment type="caution">
    <text evidence="1">The sequence shown here is derived from an EMBL/GenBank/DDBJ whole genome shotgun (WGS) entry which is preliminary data.</text>
</comment>
<organism evidence="1 2">
    <name type="scientific">Fusarium xylarioides</name>
    <dbReference type="NCBI Taxonomy" id="221167"/>
    <lineage>
        <taxon>Eukaryota</taxon>
        <taxon>Fungi</taxon>
        <taxon>Dikarya</taxon>
        <taxon>Ascomycota</taxon>
        <taxon>Pezizomycotina</taxon>
        <taxon>Sordariomycetes</taxon>
        <taxon>Hypocreomycetidae</taxon>
        <taxon>Hypocreales</taxon>
        <taxon>Nectriaceae</taxon>
        <taxon>Fusarium</taxon>
        <taxon>Fusarium fujikuroi species complex</taxon>
    </lineage>
</organism>
<keyword evidence="2" id="KW-1185">Reference proteome</keyword>
<accession>A0A9P7HKX7</accession>
<sequence>MHNSDAAQTELSSDRPSWLVYFEERIEEERDELFSEAPYHEIVRDLLLAPNDDDKAVGEAITKFYDLYAARVRNEKKDPPEYGAGHKLNTISIVAFEAVVKVWYTSTEHQKLADFLIGIKKGAAEEFDEENLRFVYIGWGLEAAAQEQWNAGYVDTWTAKNSDEPENVWAGAWLSASALIAKLFQGGCLENDGHHWITKDLERTFEISTKGDIKTDSGRQCQVLSATNYILLAGETFVKGAKSPLPKWKFELNTTKWKLWASKIKEVADTVEDTARWDLKERAKQAYKKMVELYPEAFPSDENTEDQRSS</sequence>
<reference evidence="1" key="2">
    <citation type="submission" date="2020-10" db="EMBL/GenBank/DDBJ databases">
        <authorList>
            <person name="Peck L.D."/>
            <person name="Nowell R.W."/>
            <person name="Flood J."/>
            <person name="Ryan M.J."/>
            <person name="Barraclough T.G."/>
        </authorList>
    </citation>
    <scope>NUCLEOTIDE SEQUENCE</scope>
    <source>
        <strain evidence="1">IMI 127659i</strain>
    </source>
</reference>